<dbReference type="GO" id="GO:0008999">
    <property type="term" value="F:protein-N-terminal-alanine acetyltransferase activity"/>
    <property type="evidence" value="ECO:0007669"/>
    <property type="project" value="TreeGrafter"/>
</dbReference>
<feature type="domain" description="N-acetyltransferase" evidence="1">
    <location>
        <begin position="32"/>
        <end position="179"/>
    </location>
</feature>
<organism evidence="2 3">
    <name type="scientific">Streptomyces scopuliridis RB72</name>
    <dbReference type="NCBI Taxonomy" id="1440053"/>
    <lineage>
        <taxon>Bacteria</taxon>
        <taxon>Bacillati</taxon>
        <taxon>Actinomycetota</taxon>
        <taxon>Actinomycetes</taxon>
        <taxon>Kitasatosporales</taxon>
        <taxon>Streptomycetaceae</taxon>
        <taxon>Streptomyces</taxon>
    </lineage>
</organism>
<dbReference type="InterPro" id="IPR051908">
    <property type="entry name" value="Ribosomal_N-acetyltransferase"/>
</dbReference>
<dbReference type="PANTHER" id="PTHR43441:SF6">
    <property type="entry name" value="N-ACETYLTRANSFERASE DOMAIN-CONTAINING PROTEIN"/>
    <property type="match status" value="1"/>
</dbReference>
<name>A0A2T7TE76_9ACTN</name>
<dbReference type="SUPFAM" id="SSF55729">
    <property type="entry name" value="Acyl-CoA N-acyltransferases (Nat)"/>
    <property type="match status" value="1"/>
</dbReference>
<comment type="caution">
    <text evidence="2">The sequence shown here is derived from an EMBL/GenBank/DDBJ whole genome shotgun (WGS) entry which is preliminary data.</text>
</comment>
<keyword evidence="2" id="KW-0808">Transferase</keyword>
<dbReference type="GO" id="GO:1990189">
    <property type="term" value="F:protein N-terminal-serine acetyltransferase activity"/>
    <property type="evidence" value="ECO:0007669"/>
    <property type="project" value="TreeGrafter"/>
</dbReference>
<dbReference type="EMBL" id="AZSP01000028">
    <property type="protein sequence ID" value="PVE13443.1"/>
    <property type="molecule type" value="Genomic_DNA"/>
</dbReference>
<gene>
    <name evidence="2" type="ORF">Y717_18400</name>
</gene>
<dbReference type="GO" id="GO:0005737">
    <property type="term" value="C:cytoplasm"/>
    <property type="evidence" value="ECO:0007669"/>
    <property type="project" value="TreeGrafter"/>
</dbReference>
<accession>A0A2T7TE76</accession>
<dbReference type="PROSITE" id="PS51186">
    <property type="entry name" value="GNAT"/>
    <property type="match status" value="1"/>
</dbReference>
<protein>
    <submittedName>
        <fullName evidence="2">Acetyltransferase</fullName>
    </submittedName>
</protein>
<dbReference type="InterPro" id="IPR000182">
    <property type="entry name" value="GNAT_dom"/>
</dbReference>
<evidence type="ECO:0000313" key="2">
    <source>
        <dbReference type="EMBL" id="PVE13443.1"/>
    </source>
</evidence>
<dbReference type="PANTHER" id="PTHR43441">
    <property type="entry name" value="RIBOSOMAL-PROTEIN-SERINE ACETYLTRANSFERASE"/>
    <property type="match status" value="1"/>
</dbReference>
<keyword evidence="3" id="KW-1185">Reference proteome</keyword>
<proteinExistence type="predicted"/>
<evidence type="ECO:0000259" key="1">
    <source>
        <dbReference type="PROSITE" id="PS51186"/>
    </source>
</evidence>
<dbReference type="Pfam" id="PF13302">
    <property type="entry name" value="Acetyltransf_3"/>
    <property type="match status" value="1"/>
</dbReference>
<dbReference type="AlphaFoldDB" id="A0A2T7TE76"/>
<dbReference type="InterPro" id="IPR016181">
    <property type="entry name" value="Acyl_CoA_acyltransferase"/>
</dbReference>
<sequence>MVPPRRVIRLRVMDDLVTERLVLHPLSVLEAERVAAAEPADGDLWAPGYPADGDMVGARRYLTTCAITGDPQPFGPYEIRRREDGCAIGGLGFHGAPDENLTVTIGYGLIPSAHGRGYASEALRELLRFARASGITCVQGDTDHENTASQRVMTAVGMRLVAEDEQLRYYGIVWAERAG</sequence>
<evidence type="ECO:0000313" key="3">
    <source>
        <dbReference type="Proteomes" id="UP000245992"/>
    </source>
</evidence>
<dbReference type="STRING" id="1440053.GCA_000718095_04921"/>
<dbReference type="Gene3D" id="3.40.630.30">
    <property type="match status" value="1"/>
</dbReference>
<reference evidence="2 3" key="1">
    <citation type="submission" date="2013-12" db="EMBL/GenBank/DDBJ databases">
        <title>Annotated genome of Streptomyces scopuliridis.</title>
        <authorList>
            <person name="Olson J.B."/>
        </authorList>
    </citation>
    <scope>NUCLEOTIDE SEQUENCE [LARGE SCALE GENOMIC DNA]</scope>
    <source>
        <strain evidence="2 3">RB72</strain>
    </source>
</reference>
<dbReference type="CDD" id="cd04301">
    <property type="entry name" value="NAT_SF"/>
    <property type="match status" value="1"/>
</dbReference>
<dbReference type="Proteomes" id="UP000245992">
    <property type="component" value="Unassembled WGS sequence"/>
</dbReference>